<feature type="coiled-coil region" evidence="1">
    <location>
        <begin position="247"/>
        <end position="274"/>
    </location>
</feature>
<proteinExistence type="predicted"/>
<dbReference type="RefSeq" id="WP_179788168.1">
    <property type="nucleotide sequence ID" value="NZ_BAAARR010000016.1"/>
</dbReference>
<dbReference type="AlphaFoldDB" id="A0A852ZMD4"/>
<feature type="domain" description="DUF4349" evidence="4">
    <location>
        <begin position="116"/>
        <end position="340"/>
    </location>
</feature>
<feature type="transmembrane region" description="Helical" evidence="3">
    <location>
        <begin position="320"/>
        <end position="344"/>
    </location>
</feature>
<organism evidence="5 6">
    <name type="scientific">Actinopolymorpha rutila</name>
    <dbReference type="NCBI Taxonomy" id="446787"/>
    <lineage>
        <taxon>Bacteria</taxon>
        <taxon>Bacillati</taxon>
        <taxon>Actinomycetota</taxon>
        <taxon>Actinomycetes</taxon>
        <taxon>Propionibacteriales</taxon>
        <taxon>Actinopolymorphaceae</taxon>
        <taxon>Actinopolymorpha</taxon>
    </lineage>
</organism>
<feature type="region of interest" description="Disordered" evidence="2">
    <location>
        <begin position="58"/>
        <end position="108"/>
    </location>
</feature>
<feature type="compositionally biased region" description="Low complexity" evidence="2">
    <location>
        <begin position="93"/>
        <end position="108"/>
    </location>
</feature>
<name>A0A852ZMD4_9ACTN</name>
<keyword evidence="6" id="KW-1185">Reference proteome</keyword>
<dbReference type="EMBL" id="JACBZH010000001">
    <property type="protein sequence ID" value="NYH90649.1"/>
    <property type="molecule type" value="Genomic_DNA"/>
</dbReference>
<feature type="compositionally biased region" description="Low complexity" evidence="2">
    <location>
        <begin position="58"/>
        <end position="73"/>
    </location>
</feature>
<evidence type="ECO:0000256" key="1">
    <source>
        <dbReference type="SAM" id="Coils"/>
    </source>
</evidence>
<feature type="region of interest" description="Disordered" evidence="2">
    <location>
        <begin position="1"/>
        <end position="25"/>
    </location>
</feature>
<comment type="caution">
    <text evidence="5">The sequence shown here is derived from an EMBL/GenBank/DDBJ whole genome shotgun (WGS) entry which is preliminary data.</text>
</comment>
<keyword evidence="3" id="KW-0812">Transmembrane</keyword>
<evidence type="ECO:0000259" key="4">
    <source>
        <dbReference type="Pfam" id="PF14257"/>
    </source>
</evidence>
<dbReference type="Proteomes" id="UP000579605">
    <property type="component" value="Unassembled WGS sequence"/>
</dbReference>
<keyword evidence="3" id="KW-1133">Transmembrane helix</keyword>
<evidence type="ECO:0000313" key="5">
    <source>
        <dbReference type="EMBL" id="NYH90649.1"/>
    </source>
</evidence>
<evidence type="ECO:0000256" key="3">
    <source>
        <dbReference type="SAM" id="Phobius"/>
    </source>
</evidence>
<evidence type="ECO:0000256" key="2">
    <source>
        <dbReference type="SAM" id="MobiDB-lite"/>
    </source>
</evidence>
<protein>
    <recommendedName>
        <fullName evidence="4">DUF4349 domain-containing protein</fullName>
    </recommendedName>
</protein>
<gene>
    <name evidence="5" type="ORF">F4554_003287</name>
</gene>
<keyword evidence="1" id="KW-0175">Coiled coil</keyword>
<accession>A0A852ZMD4</accession>
<feature type="compositionally biased region" description="Polar residues" evidence="2">
    <location>
        <begin position="165"/>
        <end position="175"/>
    </location>
</feature>
<feature type="region of interest" description="Disordered" evidence="2">
    <location>
        <begin position="144"/>
        <end position="175"/>
    </location>
</feature>
<sequence length="368" mass="37367">MTGPETRRTTHPNGPATLIRPMTQPARSARSIWFARPRGLLLAAVVVLALAGCAGQGAERASSGGSAGGASASKADPAVAPNSAGQADERAAAEPGAKAGGAKAQPAGVELSELRRSIVRTATLGIRTKDARAAARRAASLAEGAGGYVASQESNSDEVVPGSDSPGNSNTSKASATGVSLVLRVPVADFDRVVSALRELGTVRTDSQQATDVTDQVVDVGSRVKSQQRSIDRLRTLLGQAKTVGEVMQVETELASREAELESLQARAAALDGQATLATIRVDLETPPAAGTGESEHAGTGFLAGLRSGWSAFAATGQAVLTALGAATPFLVVLGLCLLVGVPLRRRLRARSTRPAAPVEPTPPPAGS</sequence>
<dbReference type="InterPro" id="IPR025645">
    <property type="entry name" value="DUF4349"/>
</dbReference>
<dbReference type="Pfam" id="PF14257">
    <property type="entry name" value="DUF4349"/>
    <property type="match status" value="1"/>
</dbReference>
<reference evidence="5 6" key="1">
    <citation type="submission" date="2020-07" db="EMBL/GenBank/DDBJ databases">
        <title>Sequencing the genomes of 1000 actinobacteria strains.</title>
        <authorList>
            <person name="Klenk H.-P."/>
        </authorList>
    </citation>
    <scope>NUCLEOTIDE SEQUENCE [LARGE SCALE GENOMIC DNA]</scope>
    <source>
        <strain evidence="5 6">DSM 18448</strain>
    </source>
</reference>
<evidence type="ECO:0000313" key="6">
    <source>
        <dbReference type="Proteomes" id="UP000579605"/>
    </source>
</evidence>
<keyword evidence="3" id="KW-0472">Membrane</keyword>